<dbReference type="OrthoDB" id="425619at2759"/>
<dbReference type="PANTHER" id="PTHR34072">
    <property type="entry name" value="ENZYMATIC POLYPROTEIN-RELATED"/>
    <property type="match status" value="1"/>
</dbReference>
<evidence type="ECO:0000313" key="10">
    <source>
        <dbReference type="Proteomes" id="UP000467841"/>
    </source>
</evidence>
<feature type="domain" description="Integrase zinc-binding" evidence="8">
    <location>
        <begin position="201"/>
        <end position="255"/>
    </location>
</feature>
<dbReference type="Pfam" id="PF17917">
    <property type="entry name" value="RT_RNaseH"/>
    <property type="match status" value="1"/>
</dbReference>
<evidence type="ECO:0000256" key="3">
    <source>
        <dbReference type="ARBA" id="ARBA00022722"/>
    </source>
</evidence>
<feature type="domain" description="Reverse transcriptase RNase H-like" evidence="7">
    <location>
        <begin position="2"/>
        <end position="96"/>
    </location>
</feature>
<dbReference type="EMBL" id="CACVBM020000421">
    <property type="protein sequence ID" value="CAA7018813.1"/>
    <property type="molecule type" value="Genomic_DNA"/>
</dbReference>
<evidence type="ECO:0000256" key="1">
    <source>
        <dbReference type="ARBA" id="ARBA00022679"/>
    </source>
</evidence>
<proteinExistence type="predicted"/>
<evidence type="ECO:0000256" key="2">
    <source>
        <dbReference type="ARBA" id="ARBA00022695"/>
    </source>
</evidence>
<dbReference type="GO" id="GO:0003964">
    <property type="term" value="F:RNA-directed DNA polymerase activity"/>
    <property type="evidence" value="ECO:0007669"/>
    <property type="project" value="UniProtKB-KW"/>
</dbReference>
<dbReference type="Gene3D" id="3.10.20.370">
    <property type="match status" value="1"/>
</dbReference>
<dbReference type="InterPro" id="IPR041588">
    <property type="entry name" value="Integrase_H2C2"/>
</dbReference>
<evidence type="ECO:0000259" key="8">
    <source>
        <dbReference type="Pfam" id="PF17921"/>
    </source>
</evidence>
<organism evidence="9 10">
    <name type="scientific">Microthlaspi erraticum</name>
    <dbReference type="NCBI Taxonomy" id="1685480"/>
    <lineage>
        <taxon>Eukaryota</taxon>
        <taxon>Viridiplantae</taxon>
        <taxon>Streptophyta</taxon>
        <taxon>Embryophyta</taxon>
        <taxon>Tracheophyta</taxon>
        <taxon>Spermatophyta</taxon>
        <taxon>Magnoliopsida</taxon>
        <taxon>eudicotyledons</taxon>
        <taxon>Gunneridae</taxon>
        <taxon>Pentapetalae</taxon>
        <taxon>rosids</taxon>
        <taxon>malvids</taxon>
        <taxon>Brassicales</taxon>
        <taxon>Brassicaceae</taxon>
        <taxon>Coluteocarpeae</taxon>
        <taxon>Microthlaspi</taxon>
    </lineage>
</organism>
<evidence type="ECO:0008006" key="11">
    <source>
        <dbReference type="Google" id="ProtNLM"/>
    </source>
</evidence>
<keyword evidence="10" id="KW-1185">Reference proteome</keyword>
<gene>
    <name evidence="9" type="ORF">MERR_LOCUS6048</name>
</gene>
<keyword evidence="4" id="KW-0255">Endonuclease</keyword>
<dbReference type="GO" id="GO:0004519">
    <property type="term" value="F:endonuclease activity"/>
    <property type="evidence" value="ECO:0007669"/>
    <property type="project" value="UniProtKB-KW"/>
</dbReference>
<name>A0A6D2HSZ7_9BRAS</name>
<keyword evidence="5" id="KW-0378">Hydrolase</keyword>
<protein>
    <recommendedName>
        <fullName evidence="11">Reverse transcriptase RNase H-like domain-containing protein</fullName>
    </recommendedName>
</protein>
<dbReference type="PANTHER" id="PTHR34072:SF44">
    <property type="entry name" value="RNA-DIRECTED DNA POLYMERASE"/>
    <property type="match status" value="1"/>
</dbReference>
<dbReference type="SUPFAM" id="SSF56672">
    <property type="entry name" value="DNA/RNA polymerases"/>
    <property type="match status" value="1"/>
</dbReference>
<dbReference type="AlphaFoldDB" id="A0A6D2HSZ7"/>
<dbReference type="FunFam" id="3.10.20.370:FF:000001">
    <property type="entry name" value="Retrovirus-related Pol polyprotein from transposon 17.6-like protein"/>
    <property type="match status" value="1"/>
</dbReference>
<dbReference type="Pfam" id="PF17921">
    <property type="entry name" value="Integrase_H2C2"/>
    <property type="match status" value="1"/>
</dbReference>
<evidence type="ECO:0000256" key="5">
    <source>
        <dbReference type="ARBA" id="ARBA00022801"/>
    </source>
</evidence>
<dbReference type="Proteomes" id="UP000467841">
    <property type="component" value="Unassembled WGS sequence"/>
</dbReference>
<keyword evidence="6" id="KW-0695">RNA-directed DNA polymerase</keyword>
<evidence type="ECO:0000256" key="4">
    <source>
        <dbReference type="ARBA" id="ARBA00022759"/>
    </source>
</evidence>
<dbReference type="InterPro" id="IPR041373">
    <property type="entry name" value="RT_RNaseH"/>
</dbReference>
<dbReference type="CDD" id="cd09274">
    <property type="entry name" value="RNase_HI_RT_Ty3"/>
    <property type="match status" value="1"/>
</dbReference>
<keyword evidence="2" id="KW-0548">Nucleotidyltransferase</keyword>
<evidence type="ECO:0000256" key="6">
    <source>
        <dbReference type="ARBA" id="ARBA00022918"/>
    </source>
</evidence>
<dbReference type="InterPro" id="IPR043502">
    <property type="entry name" value="DNA/RNA_pol_sf"/>
</dbReference>
<evidence type="ECO:0000259" key="7">
    <source>
        <dbReference type="Pfam" id="PF17917"/>
    </source>
</evidence>
<sequence>MTDASDYAVGAVLGQRKEKKLHVIYYASRTLDEAQCKYATTEKELLAVVFAFEKFRSYLVGSKVIVHTDHAALKYLLTKKDAKPRLLRWILLLQEFDLEIKDKKGIDNGVADHLSRMKIDDDVPLDDSLPDEHVYAIEVIDYSEPLLADDGVRPSALEGDRSNGDDGDRTLSCNAVTVPVSHAILYKHCTDGVYRRCVADEEIPGILFHCHSSSYAGHFATYKTVSKALQAGYWWPTMFRDAHRFVSKCDVCQRQGNISKRNEMPQNFILEVEVFDVWGVDFMGPFPSSYGNCTFWWLSTMYLSG</sequence>
<keyword evidence="3" id="KW-0540">Nuclease</keyword>
<comment type="caution">
    <text evidence="9">The sequence shown here is derived from an EMBL/GenBank/DDBJ whole genome shotgun (WGS) entry which is preliminary data.</text>
</comment>
<accession>A0A6D2HSZ7</accession>
<evidence type="ECO:0000313" key="9">
    <source>
        <dbReference type="EMBL" id="CAA7018813.1"/>
    </source>
</evidence>
<keyword evidence="1" id="KW-0808">Transferase</keyword>
<dbReference type="Gene3D" id="1.10.340.70">
    <property type="match status" value="1"/>
</dbReference>
<dbReference type="GO" id="GO:0016787">
    <property type="term" value="F:hydrolase activity"/>
    <property type="evidence" value="ECO:0007669"/>
    <property type="project" value="UniProtKB-KW"/>
</dbReference>
<reference evidence="9" key="1">
    <citation type="submission" date="2020-01" db="EMBL/GenBank/DDBJ databases">
        <authorList>
            <person name="Mishra B."/>
        </authorList>
    </citation>
    <scope>NUCLEOTIDE SEQUENCE [LARGE SCALE GENOMIC DNA]</scope>
</reference>